<evidence type="ECO:0000313" key="3">
    <source>
        <dbReference type="EMBL" id="RIH67233.1"/>
    </source>
</evidence>
<dbReference type="PANTHER" id="PTHR43682:SF1">
    <property type="entry name" value="LACTATE UTILIZATION PROTEIN C"/>
    <property type="match status" value="1"/>
</dbReference>
<sequence length="219" mass="24616">MYGEKGESCRKFPKNRSNNGTKKPIREKEVKMDRNKILQTIRKNKAQAAPLPKTFSTPEEEPKKLLDRFKEILQQVGGECFDVKGAENLNLFVEEHFPGAKDFRKKETWEKYPPGCGKEELSQLGAVILEAQFGVAENGAVWMDESNFPNRLVPFIAEKLVVCLDSEQICGNMHTAYSRLGNRTNGFGVFVSGPSKTADIEQNLVLGAHGAKEYFVVLF</sequence>
<dbReference type="InterPro" id="IPR003741">
    <property type="entry name" value="LUD_dom"/>
</dbReference>
<protein>
    <submittedName>
        <fullName evidence="3">Lactate utilization protein B/C</fullName>
    </submittedName>
</protein>
<evidence type="ECO:0000259" key="2">
    <source>
        <dbReference type="Pfam" id="PF02589"/>
    </source>
</evidence>
<dbReference type="OrthoDB" id="9794157at2"/>
<organism evidence="3 4">
    <name type="scientific">Mariniphaga sediminis</name>
    <dbReference type="NCBI Taxonomy" id="1628158"/>
    <lineage>
        <taxon>Bacteria</taxon>
        <taxon>Pseudomonadati</taxon>
        <taxon>Bacteroidota</taxon>
        <taxon>Bacteroidia</taxon>
        <taxon>Marinilabiliales</taxon>
        <taxon>Prolixibacteraceae</taxon>
        <taxon>Mariniphaga</taxon>
    </lineage>
</organism>
<dbReference type="AlphaFoldDB" id="A0A399D7H8"/>
<comment type="caution">
    <text evidence="3">The sequence shown here is derived from an EMBL/GenBank/DDBJ whole genome shotgun (WGS) entry which is preliminary data.</text>
</comment>
<evidence type="ECO:0000313" key="4">
    <source>
        <dbReference type="Proteomes" id="UP000266441"/>
    </source>
</evidence>
<dbReference type="EMBL" id="QWET01000001">
    <property type="protein sequence ID" value="RIH67233.1"/>
    <property type="molecule type" value="Genomic_DNA"/>
</dbReference>
<dbReference type="Proteomes" id="UP000266441">
    <property type="component" value="Unassembled WGS sequence"/>
</dbReference>
<dbReference type="SUPFAM" id="SSF100950">
    <property type="entry name" value="NagB/RpiA/CoA transferase-like"/>
    <property type="match status" value="1"/>
</dbReference>
<proteinExistence type="predicted"/>
<reference evidence="3 4" key="1">
    <citation type="journal article" date="2015" name="Int. J. Syst. Evol. Microbiol.">
        <title>Mariniphaga sediminis sp. nov., isolated from coastal sediment.</title>
        <authorList>
            <person name="Wang F.Q."/>
            <person name="Shen Q.Y."/>
            <person name="Chen G.J."/>
            <person name="Du Z.J."/>
        </authorList>
    </citation>
    <scope>NUCLEOTIDE SEQUENCE [LARGE SCALE GENOMIC DNA]</scope>
    <source>
        <strain evidence="3 4">SY21</strain>
    </source>
</reference>
<keyword evidence="4" id="KW-1185">Reference proteome</keyword>
<dbReference type="InterPro" id="IPR024185">
    <property type="entry name" value="FTHF_cligase-like_sf"/>
</dbReference>
<dbReference type="InterPro" id="IPR037171">
    <property type="entry name" value="NagB/RpiA_transferase-like"/>
</dbReference>
<feature type="domain" description="LUD" evidence="2">
    <location>
        <begin position="120"/>
        <end position="218"/>
    </location>
</feature>
<accession>A0A399D7H8</accession>
<dbReference type="Pfam" id="PF02589">
    <property type="entry name" value="LUD_dom"/>
    <property type="match status" value="1"/>
</dbReference>
<dbReference type="Gene3D" id="3.40.50.10420">
    <property type="entry name" value="NagB/RpiA/CoA transferase-like"/>
    <property type="match status" value="1"/>
</dbReference>
<feature type="compositionally biased region" description="Basic and acidic residues" evidence="1">
    <location>
        <begin position="1"/>
        <end position="10"/>
    </location>
</feature>
<evidence type="ECO:0000256" key="1">
    <source>
        <dbReference type="SAM" id="MobiDB-lite"/>
    </source>
</evidence>
<name>A0A399D7H8_9BACT</name>
<feature type="region of interest" description="Disordered" evidence="1">
    <location>
        <begin position="1"/>
        <end position="29"/>
    </location>
</feature>
<dbReference type="PANTHER" id="PTHR43682">
    <property type="entry name" value="LACTATE UTILIZATION PROTEIN C"/>
    <property type="match status" value="1"/>
</dbReference>
<gene>
    <name evidence="3" type="ORF">D1164_02065</name>
</gene>